<accession>A0AAV5A0H8</accession>
<dbReference type="GO" id="GO:0000724">
    <property type="term" value="P:double-strand break repair via homologous recombination"/>
    <property type="evidence" value="ECO:0007669"/>
    <property type="project" value="TreeGrafter"/>
</dbReference>
<name>A0AAV5A0H8_9AGAM</name>
<protein>
    <recommendedName>
        <fullName evidence="4">Checkpoint protein</fullName>
    </recommendedName>
</protein>
<dbReference type="GO" id="GO:0033314">
    <property type="term" value="P:mitotic DNA replication checkpoint signaling"/>
    <property type="evidence" value="ECO:0007669"/>
    <property type="project" value="TreeGrafter"/>
</dbReference>
<dbReference type="GO" id="GO:0035861">
    <property type="term" value="C:site of double-strand break"/>
    <property type="evidence" value="ECO:0007669"/>
    <property type="project" value="TreeGrafter"/>
</dbReference>
<dbReference type="Gene3D" id="3.70.10.10">
    <property type="match status" value="1"/>
</dbReference>
<dbReference type="GO" id="GO:0006289">
    <property type="term" value="P:nucleotide-excision repair"/>
    <property type="evidence" value="ECO:0007669"/>
    <property type="project" value="TreeGrafter"/>
</dbReference>
<dbReference type="PANTHER" id="PTHR12900">
    <property type="entry name" value="MITOTIC AND DNA DAMAGE CHECKPOINT PROTEIN HUS1"/>
    <property type="match status" value="1"/>
</dbReference>
<dbReference type="GO" id="GO:0030896">
    <property type="term" value="C:checkpoint clamp complex"/>
    <property type="evidence" value="ECO:0007669"/>
    <property type="project" value="InterPro"/>
</dbReference>
<dbReference type="SUPFAM" id="SSF55979">
    <property type="entry name" value="DNA clamp"/>
    <property type="match status" value="1"/>
</dbReference>
<dbReference type="Pfam" id="PF04005">
    <property type="entry name" value="Hus1"/>
    <property type="match status" value="1"/>
</dbReference>
<evidence type="ECO:0000313" key="5">
    <source>
        <dbReference type="EMBL" id="GJJ08161.1"/>
    </source>
</evidence>
<evidence type="ECO:0000256" key="4">
    <source>
        <dbReference type="PIRNR" id="PIRNR011312"/>
    </source>
</evidence>
<dbReference type="InterPro" id="IPR016580">
    <property type="entry name" value="HUS1"/>
</dbReference>
<evidence type="ECO:0000256" key="2">
    <source>
        <dbReference type="ARBA" id="ARBA00005563"/>
    </source>
</evidence>
<dbReference type="InterPro" id="IPR046938">
    <property type="entry name" value="DNA_clamp_sf"/>
</dbReference>
<keyword evidence="6" id="KW-1185">Reference proteome</keyword>
<comment type="similarity">
    <text evidence="2 4">Belongs to the HUS1 family.</text>
</comment>
<keyword evidence="3" id="KW-0539">Nucleus</keyword>
<dbReference type="GO" id="GO:0005730">
    <property type="term" value="C:nucleolus"/>
    <property type="evidence" value="ECO:0007669"/>
    <property type="project" value="InterPro"/>
</dbReference>
<comment type="subcellular location">
    <subcellularLocation>
        <location evidence="1">Nucleus</location>
    </subcellularLocation>
</comment>
<dbReference type="AlphaFoldDB" id="A0AAV5A0H8"/>
<reference evidence="5" key="1">
    <citation type="submission" date="2021-10" db="EMBL/GenBank/DDBJ databases">
        <title>De novo Genome Assembly of Clathrus columnatus (Basidiomycota, Fungi) Using Illumina and Nanopore Sequence Data.</title>
        <authorList>
            <person name="Ogiso-Tanaka E."/>
            <person name="Itagaki H."/>
            <person name="Hosoya T."/>
            <person name="Hosaka K."/>
        </authorList>
    </citation>
    <scope>NUCLEOTIDE SEQUENCE</scope>
    <source>
        <strain evidence="5">MO-923</strain>
    </source>
</reference>
<dbReference type="GO" id="GO:0031573">
    <property type="term" value="P:mitotic intra-S DNA damage checkpoint signaling"/>
    <property type="evidence" value="ECO:0007669"/>
    <property type="project" value="TreeGrafter"/>
</dbReference>
<sequence length="235" mass="26247">MRFRALLQDATTLYRIIQTVERLSKTCILRLSPTHLRIICDKANEGGIQVWSLVKRETLFEDYRIESNANDEITLKLSTDALAQALKSASLSSSPETIVKLAKKNNHAVLSFGIIIKTRQNKELAVTQDVGIEVLRPQDVEKMKEPMCPEPDVHIFLPPLPKLRTVTEHLRQLSDVMGISANGNGHFKLFIETDTAKVDTEWSKCENPKIEIGETSEAGDVLTFYIPAMGDGTDG</sequence>
<dbReference type="EMBL" id="BPWL01000003">
    <property type="protein sequence ID" value="GJJ08161.1"/>
    <property type="molecule type" value="Genomic_DNA"/>
</dbReference>
<dbReference type="GO" id="GO:0044778">
    <property type="term" value="P:meiotic DNA integrity checkpoint signaling"/>
    <property type="evidence" value="ECO:0007669"/>
    <property type="project" value="TreeGrafter"/>
</dbReference>
<dbReference type="PIRSF" id="PIRSF011312">
    <property type="entry name" value="Cell_cycle_HUS1"/>
    <property type="match status" value="1"/>
</dbReference>
<gene>
    <name evidence="5" type="ORF">Clacol_002369</name>
</gene>
<organism evidence="5 6">
    <name type="scientific">Clathrus columnatus</name>
    <dbReference type="NCBI Taxonomy" id="1419009"/>
    <lineage>
        <taxon>Eukaryota</taxon>
        <taxon>Fungi</taxon>
        <taxon>Dikarya</taxon>
        <taxon>Basidiomycota</taxon>
        <taxon>Agaricomycotina</taxon>
        <taxon>Agaricomycetes</taxon>
        <taxon>Phallomycetidae</taxon>
        <taxon>Phallales</taxon>
        <taxon>Clathraceae</taxon>
        <taxon>Clathrus</taxon>
    </lineage>
</organism>
<dbReference type="PANTHER" id="PTHR12900:SF0">
    <property type="entry name" value="CHECKPOINT PROTEIN"/>
    <property type="match status" value="1"/>
</dbReference>
<proteinExistence type="inferred from homology"/>
<evidence type="ECO:0000313" key="6">
    <source>
        <dbReference type="Proteomes" id="UP001050691"/>
    </source>
</evidence>
<dbReference type="InterPro" id="IPR007150">
    <property type="entry name" value="HUS1/Mec3"/>
</dbReference>
<dbReference type="Proteomes" id="UP001050691">
    <property type="component" value="Unassembled WGS sequence"/>
</dbReference>
<evidence type="ECO:0000256" key="1">
    <source>
        <dbReference type="ARBA" id="ARBA00004123"/>
    </source>
</evidence>
<dbReference type="GO" id="GO:0000723">
    <property type="term" value="P:telomere maintenance"/>
    <property type="evidence" value="ECO:0007669"/>
    <property type="project" value="TreeGrafter"/>
</dbReference>
<evidence type="ECO:0000256" key="3">
    <source>
        <dbReference type="ARBA" id="ARBA00023242"/>
    </source>
</evidence>
<comment type="caution">
    <text evidence="5">The sequence shown here is derived from an EMBL/GenBank/DDBJ whole genome shotgun (WGS) entry which is preliminary data.</text>
</comment>